<evidence type="ECO:0000256" key="1">
    <source>
        <dbReference type="SAM" id="MobiDB-lite"/>
    </source>
</evidence>
<sequence length="68" mass="7513">MRAKALDVTAKDKPSRRQATRRTSQPKIERTPLSESKTIAKQGTNPTDRSGKNAGKNNSFCTVEAWPV</sequence>
<dbReference type="EMBL" id="KL584975">
    <property type="protein sequence ID" value="KEQ88626.1"/>
    <property type="molecule type" value="Genomic_DNA"/>
</dbReference>
<protein>
    <submittedName>
        <fullName evidence="2">Uncharacterized protein</fullName>
    </submittedName>
</protein>
<dbReference type="AlphaFoldDB" id="A0A074YP88"/>
<evidence type="ECO:0000313" key="3">
    <source>
        <dbReference type="Proteomes" id="UP000030706"/>
    </source>
</evidence>
<feature type="compositionally biased region" description="Polar residues" evidence="1">
    <location>
        <begin position="33"/>
        <end position="48"/>
    </location>
</feature>
<evidence type="ECO:0000313" key="2">
    <source>
        <dbReference type="EMBL" id="KEQ88626.1"/>
    </source>
</evidence>
<dbReference type="RefSeq" id="XP_029764813.1">
    <property type="nucleotide sequence ID" value="XM_029904693.1"/>
</dbReference>
<feature type="region of interest" description="Disordered" evidence="1">
    <location>
        <begin position="1"/>
        <end position="68"/>
    </location>
</feature>
<dbReference type="GeneID" id="40746999"/>
<gene>
    <name evidence="2" type="ORF">M438DRAFT_342198</name>
</gene>
<keyword evidence="3" id="KW-1185">Reference proteome</keyword>
<accession>A0A074YP88</accession>
<reference evidence="2 3" key="1">
    <citation type="journal article" date="2014" name="BMC Genomics">
        <title>Genome sequencing of four Aureobasidium pullulans varieties: biotechnological potential, stress tolerance, and description of new species.</title>
        <authorList>
            <person name="Gostin Ar C."/>
            <person name="Ohm R.A."/>
            <person name="Kogej T."/>
            <person name="Sonjak S."/>
            <person name="Turk M."/>
            <person name="Zajc J."/>
            <person name="Zalar P."/>
            <person name="Grube M."/>
            <person name="Sun H."/>
            <person name="Han J."/>
            <person name="Sharma A."/>
            <person name="Chiniquy J."/>
            <person name="Ngan C.Y."/>
            <person name="Lipzen A."/>
            <person name="Barry K."/>
            <person name="Grigoriev I.V."/>
            <person name="Gunde-Cimerman N."/>
        </authorList>
    </citation>
    <scope>NUCLEOTIDE SEQUENCE [LARGE SCALE GENOMIC DNA]</scope>
    <source>
        <strain evidence="2 3">EXF-150</strain>
    </source>
</reference>
<name>A0A074YP88_AURPU</name>
<dbReference type="Proteomes" id="UP000030706">
    <property type="component" value="Unassembled WGS sequence"/>
</dbReference>
<organism evidence="2 3">
    <name type="scientific">Aureobasidium pullulans EXF-150</name>
    <dbReference type="NCBI Taxonomy" id="1043002"/>
    <lineage>
        <taxon>Eukaryota</taxon>
        <taxon>Fungi</taxon>
        <taxon>Dikarya</taxon>
        <taxon>Ascomycota</taxon>
        <taxon>Pezizomycotina</taxon>
        <taxon>Dothideomycetes</taxon>
        <taxon>Dothideomycetidae</taxon>
        <taxon>Dothideales</taxon>
        <taxon>Saccotheciaceae</taxon>
        <taxon>Aureobasidium</taxon>
    </lineage>
</organism>
<proteinExistence type="predicted"/>
<dbReference type="HOGENOM" id="CLU_2793577_0_0_1"/>